<feature type="binding site" evidence="7">
    <location>
        <position position="196"/>
    </location>
    <ligand>
        <name>3-phosphoshikimate</name>
        <dbReference type="ChEBI" id="CHEBI:145989"/>
    </ligand>
</feature>
<protein>
    <recommendedName>
        <fullName evidence="7">3-phosphoshikimate 1-carboxyvinyltransferase</fullName>
        <ecNumber evidence="7">2.5.1.19</ecNumber>
    </recommendedName>
    <alternativeName>
        <fullName evidence="7">5-enolpyruvylshikimate-3-phosphate synthase</fullName>
        <shortName evidence="7">EPSP synthase</shortName>
        <shortName evidence="7">EPSPS</shortName>
    </alternativeName>
</protein>
<evidence type="ECO:0000256" key="2">
    <source>
        <dbReference type="ARBA" id="ARBA00009948"/>
    </source>
</evidence>
<comment type="catalytic activity">
    <reaction evidence="6">
        <text>3-phosphoshikimate + phosphoenolpyruvate = 5-O-(1-carboxyvinyl)-3-phosphoshikimate + phosphate</text>
        <dbReference type="Rhea" id="RHEA:21256"/>
        <dbReference type="ChEBI" id="CHEBI:43474"/>
        <dbReference type="ChEBI" id="CHEBI:57701"/>
        <dbReference type="ChEBI" id="CHEBI:58702"/>
        <dbReference type="ChEBI" id="CHEBI:145989"/>
        <dbReference type="EC" id="2.5.1.19"/>
    </reaction>
    <physiologicalReaction direction="left-to-right" evidence="6">
        <dbReference type="Rhea" id="RHEA:21257"/>
    </physiologicalReaction>
</comment>
<evidence type="ECO:0000256" key="1">
    <source>
        <dbReference type="ARBA" id="ARBA00004811"/>
    </source>
</evidence>
<feature type="binding site" evidence="7">
    <location>
        <position position="39"/>
    </location>
    <ligand>
        <name>3-phosphoshikimate</name>
        <dbReference type="ChEBI" id="CHEBI:145989"/>
    </ligand>
</feature>
<keyword evidence="7" id="KW-0963">Cytoplasm</keyword>
<name>A0ABV7WKA2_9MICO</name>
<keyword evidence="11" id="KW-1185">Reference proteome</keyword>
<dbReference type="GO" id="GO:0003866">
    <property type="term" value="F:3-phosphoshikimate 1-carboxyvinyltransferase activity"/>
    <property type="evidence" value="ECO:0007669"/>
    <property type="project" value="UniProtKB-EC"/>
</dbReference>
<feature type="binding site" evidence="7">
    <location>
        <position position="410"/>
    </location>
    <ligand>
        <name>phosphoenolpyruvate</name>
        <dbReference type="ChEBI" id="CHEBI:58702"/>
    </ligand>
</feature>
<feature type="binding site" evidence="7">
    <location>
        <position position="38"/>
    </location>
    <ligand>
        <name>3-phosphoshikimate</name>
        <dbReference type="ChEBI" id="CHEBI:145989"/>
    </ligand>
</feature>
<dbReference type="PROSITE" id="PS00885">
    <property type="entry name" value="EPSP_SYNTHASE_2"/>
    <property type="match status" value="1"/>
</dbReference>
<dbReference type="Proteomes" id="UP001595685">
    <property type="component" value="Unassembled WGS sequence"/>
</dbReference>
<accession>A0ABV7WKA2</accession>
<feature type="region of interest" description="Disordered" evidence="8">
    <location>
        <begin position="1"/>
        <end position="30"/>
    </location>
</feature>
<sequence>MTPPVPTPSSPSGPTPAGWAAPTPGRPVTATVRLPGSKSLTNRYLVLAALADEPSRLRAPLRSRDTLLMAEALRSLGAEVRDGETPSGGVADWLVTPLPRPDPATVPEPQEPVEIDCGLAGTVMRFLPAVVAVSGRAARLSGDPRLHERPIAPLLQALRDAGAEVEDTAGFFPATVRAARVPRGGEVSLDAGASSQFLSGLLLAGARMREGLVVRHVGDEVPSRPHVRMTVENLRDVGVVVDDSEDLVWRVSPGPVGGLDVDVEPDLSNAGPFLAAALATGGQVRVPGWPQQTTQAGDTLRDVLDAMGADVRLEQDGLTVTHEGEVYGVDLDLHDAGEIAPTVVGLAALAVSPSRLRGIGHLRGHETDRLEALAAEVRGLGGEVDVLEDGLRITPRPLHGGVWRSYADHRMATTGAVIGLRVPGVLVEDVGTTAKTLPDFVGMWDAMVAAAPAR</sequence>
<feature type="binding site" evidence="7">
    <location>
        <position position="149"/>
    </location>
    <ligand>
        <name>phosphoenolpyruvate</name>
        <dbReference type="ChEBI" id="CHEBI:58702"/>
    </ligand>
</feature>
<comment type="similarity">
    <text evidence="2 7">Belongs to the EPSP synthase family.</text>
</comment>
<evidence type="ECO:0000256" key="6">
    <source>
        <dbReference type="ARBA" id="ARBA00044633"/>
    </source>
</evidence>
<feature type="binding site" evidence="7">
    <location>
        <position position="38"/>
    </location>
    <ligand>
        <name>phosphoenolpyruvate</name>
        <dbReference type="ChEBI" id="CHEBI:58702"/>
    </ligand>
</feature>
<evidence type="ECO:0000256" key="8">
    <source>
        <dbReference type="SAM" id="MobiDB-lite"/>
    </source>
</evidence>
<dbReference type="PROSITE" id="PS00104">
    <property type="entry name" value="EPSP_SYNTHASE_1"/>
    <property type="match status" value="1"/>
</dbReference>
<dbReference type="SUPFAM" id="SSF55205">
    <property type="entry name" value="EPT/RTPC-like"/>
    <property type="match status" value="1"/>
</dbReference>
<feature type="binding site" evidence="7">
    <location>
        <position position="365"/>
    </location>
    <ligand>
        <name>3-phosphoshikimate</name>
        <dbReference type="ChEBI" id="CHEBI:145989"/>
    </ligand>
</feature>
<feature type="binding site" evidence="7">
    <location>
        <position position="223"/>
    </location>
    <ligand>
        <name>3-phosphoshikimate</name>
        <dbReference type="ChEBI" id="CHEBI:145989"/>
    </ligand>
</feature>
<evidence type="ECO:0000256" key="4">
    <source>
        <dbReference type="ARBA" id="ARBA00022679"/>
    </source>
</evidence>
<comment type="pathway">
    <text evidence="1 7">Metabolic intermediate biosynthesis; chorismate biosynthesis; chorismate from D-erythrose 4-phosphate and phosphoenolpyruvate: step 6/7.</text>
</comment>
<feature type="binding site" evidence="7">
    <location>
        <position position="338"/>
    </location>
    <ligand>
        <name>3-phosphoshikimate</name>
        <dbReference type="ChEBI" id="CHEBI:145989"/>
    </ligand>
</feature>
<keyword evidence="4 7" id="KW-0808">Transferase</keyword>
<dbReference type="HAMAP" id="MF_00210">
    <property type="entry name" value="EPSP_synth"/>
    <property type="match status" value="1"/>
</dbReference>
<reference evidence="11" key="1">
    <citation type="journal article" date="2019" name="Int. J. Syst. Evol. Microbiol.">
        <title>The Global Catalogue of Microorganisms (GCM) 10K type strain sequencing project: providing services to taxonomists for standard genome sequencing and annotation.</title>
        <authorList>
            <consortium name="The Broad Institute Genomics Platform"/>
            <consortium name="The Broad Institute Genome Sequencing Center for Infectious Disease"/>
            <person name="Wu L."/>
            <person name="Ma J."/>
        </authorList>
    </citation>
    <scope>NUCLEOTIDE SEQUENCE [LARGE SCALE GENOMIC DNA]</scope>
    <source>
        <strain evidence="11">NCAIM B.02333</strain>
    </source>
</reference>
<evidence type="ECO:0000256" key="7">
    <source>
        <dbReference type="HAMAP-Rule" id="MF_00210"/>
    </source>
</evidence>
<feature type="binding site" evidence="7">
    <location>
        <position position="435"/>
    </location>
    <ligand>
        <name>phosphoenolpyruvate</name>
        <dbReference type="ChEBI" id="CHEBI:58702"/>
    </ligand>
</feature>
<feature type="binding site" evidence="7">
    <location>
        <position position="43"/>
    </location>
    <ligand>
        <name>3-phosphoshikimate</name>
        <dbReference type="ChEBI" id="CHEBI:145989"/>
    </ligand>
</feature>
<dbReference type="EC" id="2.5.1.19" evidence="7"/>
<feature type="compositionally biased region" description="Pro residues" evidence="8">
    <location>
        <begin position="1"/>
        <end position="14"/>
    </location>
</feature>
<feature type="compositionally biased region" description="Low complexity" evidence="8">
    <location>
        <begin position="15"/>
        <end position="27"/>
    </location>
</feature>
<feature type="binding site" evidence="7">
    <location>
        <position position="194"/>
    </location>
    <ligand>
        <name>3-phosphoshikimate</name>
        <dbReference type="ChEBI" id="CHEBI:145989"/>
    </ligand>
</feature>
<dbReference type="PIRSF" id="PIRSF000505">
    <property type="entry name" value="EPSPS"/>
    <property type="match status" value="1"/>
</dbReference>
<comment type="subcellular location">
    <subcellularLocation>
        <location evidence="7">Cytoplasm</location>
    </subcellularLocation>
</comment>
<dbReference type="PANTHER" id="PTHR21090:SF5">
    <property type="entry name" value="PENTAFUNCTIONAL AROM POLYPEPTIDE"/>
    <property type="match status" value="1"/>
</dbReference>
<proteinExistence type="inferred from homology"/>
<dbReference type="EMBL" id="JBHRWW010000016">
    <property type="protein sequence ID" value="MFC3690090.1"/>
    <property type="molecule type" value="Genomic_DNA"/>
</dbReference>
<feature type="domain" description="Enolpyruvate transferase" evidence="9">
    <location>
        <begin position="23"/>
        <end position="442"/>
    </location>
</feature>
<evidence type="ECO:0000313" key="11">
    <source>
        <dbReference type="Proteomes" id="UP001595685"/>
    </source>
</evidence>
<dbReference type="NCBIfam" id="TIGR01356">
    <property type="entry name" value="aroA"/>
    <property type="match status" value="1"/>
</dbReference>
<feature type="active site" description="Proton acceptor" evidence="7">
    <location>
        <position position="338"/>
    </location>
</feature>
<comment type="caution">
    <text evidence="10">The sequence shown here is derived from an EMBL/GenBank/DDBJ whole genome shotgun (WGS) entry which is preliminary data.</text>
</comment>
<dbReference type="InterPro" id="IPR001986">
    <property type="entry name" value="Enolpyruvate_Tfrase_dom"/>
</dbReference>
<feature type="binding site" evidence="7">
    <location>
        <position position="195"/>
    </location>
    <ligand>
        <name>3-phosphoshikimate</name>
        <dbReference type="ChEBI" id="CHEBI:145989"/>
    </ligand>
</feature>
<dbReference type="InterPro" id="IPR023193">
    <property type="entry name" value="EPSP_synthase_CS"/>
</dbReference>
<gene>
    <name evidence="7 10" type="primary">aroA</name>
    <name evidence="10" type="ORF">ACFOLH_17220</name>
</gene>
<keyword evidence="3 7" id="KW-0028">Amino-acid biosynthesis</keyword>
<feature type="binding site" evidence="7">
    <location>
        <position position="121"/>
    </location>
    <ligand>
        <name>phosphoenolpyruvate</name>
        <dbReference type="ChEBI" id="CHEBI:58702"/>
    </ligand>
</feature>
<comment type="caution">
    <text evidence="7">Lacks conserved residue(s) required for the propagation of feature annotation.</text>
</comment>
<organism evidence="10 11">
    <name type="scientific">Aquipuribacter hungaricus</name>
    <dbReference type="NCBI Taxonomy" id="545624"/>
    <lineage>
        <taxon>Bacteria</taxon>
        <taxon>Bacillati</taxon>
        <taxon>Actinomycetota</taxon>
        <taxon>Actinomycetes</taxon>
        <taxon>Micrococcales</taxon>
        <taxon>Intrasporangiaceae</taxon>
        <taxon>Aquipuribacter</taxon>
    </lineage>
</organism>
<dbReference type="PANTHER" id="PTHR21090">
    <property type="entry name" value="AROM/DEHYDROQUINATE SYNTHASE"/>
    <property type="match status" value="1"/>
</dbReference>
<evidence type="ECO:0000256" key="3">
    <source>
        <dbReference type="ARBA" id="ARBA00022605"/>
    </source>
</evidence>
<dbReference type="InterPro" id="IPR013792">
    <property type="entry name" value="RNA3'P_cycl/enolpyr_Trfase_a/b"/>
</dbReference>
<evidence type="ECO:0000259" key="9">
    <source>
        <dbReference type="Pfam" id="PF00275"/>
    </source>
</evidence>
<keyword evidence="5 7" id="KW-0057">Aromatic amino acid biosynthesis</keyword>
<comment type="subunit">
    <text evidence="7">Monomer.</text>
</comment>
<dbReference type="RefSeq" id="WP_340291295.1">
    <property type="nucleotide sequence ID" value="NZ_JBBEOI010000036.1"/>
</dbReference>
<dbReference type="InterPro" id="IPR036968">
    <property type="entry name" value="Enolpyruvate_Tfrase_sf"/>
</dbReference>
<dbReference type="Pfam" id="PF00275">
    <property type="entry name" value="EPSP_synthase"/>
    <property type="match status" value="1"/>
</dbReference>
<comment type="function">
    <text evidence="7">Catalyzes the transfer of the enolpyruvyl moiety of phosphoenolpyruvate (PEP) to the 5-hydroxyl of shikimate-3-phosphate (S3P) to produce enolpyruvyl shikimate-3-phosphate and inorganic phosphate.</text>
</comment>
<feature type="binding site" evidence="7">
    <location>
        <position position="369"/>
    </location>
    <ligand>
        <name>phosphoenolpyruvate</name>
        <dbReference type="ChEBI" id="CHEBI:58702"/>
    </ligand>
</feature>
<dbReference type="Gene3D" id="3.65.10.10">
    <property type="entry name" value="Enolpyruvate transferase domain"/>
    <property type="match status" value="2"/>
</dbReference>
<evidence type="ECO:0000256" key="5">
    <source>
        <dbReference type="ARBA" id="ARBA00023141"/>
    </source>
</evidence>
<feature type="binding site" evidence="7">
    <location>
        <position position="196"/>
    </location>
    <ligand>
        <name>phosphoenolpyruvate</name>
        <dbReference type="ChEBI" id="CHEBI:58702"/>
    </ligand>
</feature>
<dbReference type="InterPro" id="IPR006264">
    <property type="entry name" value="EPSP_synthase"/>
</dbReference>
<dbReference type="CDD" id="cd01556">
    <property type="entry name" value="EPSP_synthase"/>
    <property type="match status" value="1"/>
</dbReference>
<evidence type="ECO:0000313" key="10">
    <source>
        <dbReference type="EMBL" id="MFC3690090.1"/>
    </source>
</evidence>